<keyword evidence="3" id="KW-1185">Reference proteome</keyword>
<comment type="caution">
    <text evidence="2">The sequence shown here is derived from an EMBL/GenBank/DDBJ whole genome shotgun (WGS) entry which is preliminary data.</text>
</comment>
<dbReference type="Proteomes" id="UP000619101">
    <property type="component" value="Unassembled WGS sequence"/>
</dbReference>
<organism evidence="2 3">
    <name type="scientific">Solibacillus faecavium</name>
    <dbReference type="NCBI Taxonomy" id="2762221"/>
    <lineage>
        <taxon>Bacteria</taxon>
        <taxon>Bacillati</taxon>
        <taxon>Bacillota</taxon>
        <taxon>Bacilli</taxon>
        <taxon>Bacillales</taxon>
        <taxon>Caryophanaceae</taxon>
        <taxon>Solibacillus</taxon>
    </lineage>
</organism>
<name>A0ABR8XUX5_9BACL</name>
<evidence type="ECO:0000259" key="1">
    <source>
        <dbReference type="PROSITE" id="PS50965"/>
    </source>
</evidence>
<accession>A0ABR8XUX5</accession>
<evidence type="ECO:0000313" key="3">
    <source>
        <dbReference type="Proteomes" id="UP000619101"/>
    </source>
</evidence>
<dbReference type="Pfam" id="PF08378">
    <property type="entry name" value="NERD"/>
    <property type="match status" value="1"/>
</dbReference>
<feature type="domain" description="NERD" evidence="1">
    <location>
        <begin position="36"/>
        <end position="155"/>
    </location>
</feature>
<dbReference type="RefSeq" id="WP_191698701.1">
    <property type="nucleotide sequence ID" value="NZ_JACSPZ010000001.1"/>
</dbReference>
<protein>
    <submittedName>
        <fullName evidence="2">NERD domain-containing protein</fullName>
    </submittedName>
</protein>
<dbReference type="EMBL" id="JACSPZ010000001">
    <property type="protein sequence ID" value="MBD8035742.1"/>
    <property type="molecule type" value="Genomic_DNA"/>
</dbReference>
<evidence type="ECO:0000313" key="2">
    <source>
        <dbReference type="EMBL" id="MBD8035742.1"/>
    </source>
</evidence>
<gene>
    <name evidence="2" type="ORF">H9635_03245</name>
</gene>
<reference evidence="2 3" key="1">
    <citation type="submission" date="2020-08" db="EMBL/GenBank/DDBJ databases">
        <title>A Genomic Blueprint of the Chicken Gut Microbiome.</title>
        <authorList>
            <person name="Gilroy R."/>
            <person name="Ravi A."/>
            <person name="Getino M."/>
            <person name="Pursley I."/>
            <person name="Horton D.L."/>
            <person name="Alikhan N.-F."/>
            <person name="Baker D."/>
            <person name="Gharbi K."/>
            <person name="Hall N."/>
            <person name="Watson M."/>
            <person name="Adriaenssens E.M."/>
            <person name="Foster-Nyarko E."/>
            <person name="Jarju S."/>
            <person name="Secka A."/>
            <person name="Antonio M."/>
            <person name="Oren A."/>
            <person name="Chaudhuri R."/>
            <person name="La Ragione R.M."/>
            <person name="Hildebrand F."/>
            <person name="Pallen M.J."/>
        </authorList>
    </citation>
    <scope>NUCLEOTIDE SEQUENCE [LARGE SCALE GENOMIC DNA]</scope>
    <source>
        <strain evidence="2 3">A46</strain>
    </source>
</reference>
<dbReference type="InterPro" id="IPR011528">
    <property type="entry name" value="NERD"/>
</dbReference>
<proteinExistence type="predicted"/>
<dbReference type="PROSITE" id="PS50965">
    <property type="entry name" value="NERD"/>
    <property type="match status" value="1"/>
</dbReference>
<sequence length="314" mass="36807">MHKSENYYYMEALVSRLLADDVDFIKVQEKYYRILAGISGEEKLHRVLADYHFKDDATILYNFECVNEKGFSHEIDAIVLTTRFLLIIEVKQISGTLFYKPLFHEFARLTEEGVLENFPNPFDQAFRHQLFLSHQLSKWSIQLPVLYIVVNANIRTKLDQSLNNSPIIHLSGMPLFLEKLYANHHETSVDLEHLKNKLKSLSCRLPPKMKVESHRLRKGVLCVKCQFQNVMYYHFGLWICSQCGEKNKDAIYLALHQYRILINDRITNRELREFVGIESKAVASKLLKRLKLKQLGSGRGVYYLIPDDILERRI</sequence>